<dbReference type="Proteomes" id="UP000195437">
    <property type="component" value="Chromosome"/>
</dbReference>
<evidence type="ECO:0000259" key="3">
    <source>
        <dbReference type="PROSITE" id="PS01031"/>
    </source>
</evidence>
<proteinExistence type="inferred from homology"/>
<evidence type="ECO:0000259" key="4">
    <source>
        <dbReference type="PROSITE" id="PS51203"/>
    </source>
</evidence>
<reference evidence="6" key="1">
    <citation type="submission" date="2017-05" db="EMBL/GenBank/DDBJ databases">
        <authorList>
            <person name="Sung H."/>
        </authorList>
    </citation>
    <scope>NUCLEOTIDE SEQUENCE [LARGE SCALE GENOMIC DNA]</scope>
    <source>
        <strain evidence="6">AR23208</strain>
    </source>
</reference>
<dbReference type="PANTHER" id="PTHR11527">
    <property type="entry name" value="HEAT-SHOCK PROTEIN 20 FAMILY MEMBER"/>
    <property type="match status" value="1"/>
</dbReference>
<evidence type="ECO:0000256" key="1">
    <source>
        <dbReference type="PROSITE-ProRule" id="PRU00285"/>
    </source>
</evidence>
<protein>
    <submittedName>
        <fullName evidence="5">Uncharacterized protein</fullName>
    </submittedName>
</protein>
<name>A0A1Y0IQ69_9BACL</name>
<dbReference type="InterPro" id="IPR031107">
    <property type="entry name" value="Small_HSP"/>
</dbReference>
<gene>
    <name evidence="5" type="ORF">CBW65_18395</name>
</gene>
<dbReference type="PROSITE" id="PS51203">
    <property type="entry name" value="CS"/>
    <property type="match status" value="1"/>
</dbReference>
<dbReference type="CDD" id="cd06464">
    <property type="entry name" value="ACD_sHsps-like"/>
    <property type="match status" value="1"/>
</dbReference>
<evidence type="ECO:0000256" key="2">
    <source>
        <dbReference type="RuleBase" id="RU003616"/>
    </source>
</evidence>
<dbReference type="Gene3D" id="2.60.40.790">
    <property type="match status" value="1"/>
</dbReference>
<dbReference type="InterPro" id="IPR008978">
    <property type="entry name" value="HSP20-like_chaperone"/>
</dbReference>
<accession>A0A1Y0IQ69</accession>
<dbReference type="AlphaFoldDB" id="A0A1Y0IQ69"/>
<dbReference type="InterPro" id="IPR002068">
    <property type="entry name" value="A-crystallin/Hsp20_dom"/>
</dbReference>
<sequence>MMNNDNNGNSFDQMRGLGNMNEGLRRMFGPQFLQNVMKQLPMAELNKLQSMPDWQGMFGGQGLHGSDVTSGGQFPRIDIYQTRQEVVAVIEVPGLESASDVKVDVQPEQLSVSGSLAGRFNNFAKDRFHLDERFRGSFDRSVILPTRVRPQQARAQYRNGLLEVRMIKDTRKGPKKRGHNVPINF</sequence>
<evidence type="ECO:0000313" key="5">
    <source>
        <dbReference type="EMBL" id="ARU62728.1"/>
    </source>
</evidence>
<dbReference type="EMBL" id="CP021434">
    <property type="protein sequence ID" value="ARU62728.1"/>
    <property type="molecule type" value="Genomic_DNA"/>
</dbReference>
<comment type="similarity">
    <text evidence="1 2">Belongs to the small heat shock protein (HSP20) family.</text>
</comment>
<dbReference type="Pfam" id="PF00011">
    <property type="entry name" value="HSP20"/>
    <property type="match status" value="1"/>
</dbReference>
<evidence type="ECO:0000313" key="6">
    <source>
        <dbReference type="Proteomes" id="UP000195437"/>
    </source>
</evidence>
<feature type="domain" description="CS" evidence="4">
    <location>
        <begin position="72"/>
        <end position="185"/>
    </location>
</feature>
<dbReference type="SUPFAM" id="SSF49764">
    <property type="entry name" value="HSP20-like chaperones"/>
    <property type="match status" value="1"/>
</dbReference>
<keyword evidence="6" id="KW-1185">Reference proteome</keyword>
<feature type="domain" description="SHSP" evidence="3">
    <location>
        <begin position="68"/>
        <end position="184"/>
    </location>
</feature>
<dbReference type="PROSITE" id="PS01031">
    <property type="entry name" value="SHSP"/>
    <property type="match status" value="1"/>
</dbReference>
<dbReference type="KEGG" id="tum:CBW65_18395"/>
<dbReference type="OrthoDB" id="1806521at2"/>
<organism evidence="5 6">
    <name type="scientific">Tumebacillus avium</name>
    <dbReference type="NCBI Taxonomy" id="1903704"/>
    <lineage>
        <taxon>Bacteria</taxon>
        <taxon>Bacillati</taxon>
        <taxon>Bacillota</taxon>
        <taxon>Bacilli</taxon>
        <taxon>Bacillales</taxon>
        <taxon>Alicyclobacillaceae</taxon>
        <taxon>Tumebacillus</taxon>
    </lineage>
</organism>
<dbReference type="RefSeq" id="WP_087458081.1">
    <property type="nucleotide sequence ID" value="NZ_CP021434.1"/>
</dbReference>
<dbReference type="InterPro" id="IPR007052">
    <property type="entry name" value="CS_dom"/>
</dbReference>